<feature type="transmembrane region" description="Helical" evidence="2">
    <location>
        <begin position="1794"/>
        <end position="1818"/>
    </location>
</feature>
<evidence type="ECO:0000313" key="4">
    <source>
        <dbReference type="Proteomes" id="UP001165122"/>
    </source>
</evidence>
<evidence type="ECO:0000256" key="1">
    <source>
        <dbReference type="SAM" id="MobiDB-lite"/>
    </source>
</evidence>
<dbReference type="CDD" id="cd00177">
    <property type="entry name" value="START"/>
    <property type="match status" value="1"/>
</dbReference>
<protein>
    <submittedName>
        <fullName evidence="3">Uncharacterized protein</fullName>
    </submittedName>
</protein>
<keyword evidence="2" id="KW-1133">Transmembrane helix</keyword>
<feature type="region of interest" description="Disordered" evidence="1">
    <location>
        <begin position="1959"/>
        <end position="1982"/>
    </location>
</feature>
<dbReference type="Gene3D" id="3.30.530.20">
    <property type="match status" value="2"/>
</dbReference>
<feature type="compositionally biased region" description="Gly residues" evidence="1">
    <location>
        <begin position="1919"/>
        <end position="1929"/>
    </location>
</feature>
<dbReference type="InterPro" id="IPR051213">
    <property type="entry name" value="START_lipid_transfer"/>
</dbReference>
<name>A0A9W7CNC8_9STRA</name>
<dbReference type="InterPro" id="IPR023393">
    <property type="entry name" value="START-like_dom_sf"/>
</dbReference>
<reference evidence="4" key="1">
    <citation type="journal article" date="2023" name="Commun. Biol.">
        <title>Genome analysis of Parmales, the sister group of diatoms, reveals the evolutionary specialization of diatoms from phago-mixotrophs to photoautotrophs.</title>
        <authorList>
            <person name="Ban H."/>
            <person name="Sato S."/>
            <person name="Yoshikawa S."/>
            <person name="Yamada K."/>
            <person name="Nakamura Y."/>
            <person name="Ichinomiya M."/>
            <person name="Sato N."/>
            <person name="Blanc-Mathieu R."/>
            <person name="Endo H."/>
            <person name="Kuwata A."/>
            <person name="Ogata H."/>
        </authorList>
    </citation>
    <scope>NUCLEOTIDE SEQUENCE [LARGE SCALE GENOMIC DNA]</scope>
    <source>
        <strain evidence="4">NIES 3700</strain>
    </source>
</reference>
<comment type="caution">
    <text evidence="3">The sequence shown here is derived from an EMBL/GenBank/DDBJ whole genome shotgun (WGS) entry which is preliminary data.</text>
</comment>
<keyword evidence="2" id="KW-0812">Transmembrane</keyword>
<dbReference type="Proteomes" id="UP001165122">
    <property type="component" value="Unassembled WGS sequence"/>
</dbReference>
<feature type="region of interest" description="Disordered" evidence="1">
    <location>
        <begin position="1919"/>
        <end position="1939"/>
    </location>
</feature>
<dbReference type="PANTHER" id="PTHR19308:SF14">
    <property type="entry name" value="START DOMAIN-CONTAINING PROTEIN"/>
    <property type="match status" value="1"/>
</dbReference>
<keyword evidence="2" id="KW-0472">Membrane</keyword>
<feature type="region of interest" description="Disordered" evidence="1">
    <location>
        <begin position="1"/>
        <end position="25"/>
    </location>
</feature>
<feature type="compositionally biased region" description="Polar residues" evidence="1">
    <location>
        <begin position="1"/>
        <end position="22"/>
    </location>
</feature>
<dbReference type="PANTHER" id="PTHR19308">
    <property type="entry name" value="PHOSPHATIDYLCHOLINE TRANSFER PROTEIN"/>
    <property type="match status" value="1"/>
</dbReference>
<feature type="transmembrane region" description="Helical" evidence="2">
    <location>
        <begin position="1761"/>
        <end position="1782"/>
    </location>
</feature>
<accession>A0A9W7CNC8</accession>
<evidence type="ECO:0000313" key="3">
    <source>
        <dbReference type="EMBL" id="GMI07846.1"/>
    </source>
</evidence>
<proteinExistence type="predicted"/>
<feature type="transmembrane region" description="Helical" evidence="2">
    <location>
        <begin position="1512"/>
        <end position="1534"/>
    </location>
</feature>
<feature type="transmembrane region" description="Helical" evidence="2">
    <location>
        <begin position="1719"/>
        <end position="1741"/>
    </location>
</feature>
<organism evidence="3 4">
    <name type="scientific">Triparma laevis f. longispina</name>
    <dbReference type="NCBI Taxonomy" id="1714387"/>
    <lineage>
        <taxon>Eukaryota</taxon>
        <taxon>Sar</taxon>
        <taxon>Stramenopiles</taxon>
        <taxon>Ochrophyta</taxon>
        <taxon>Bolidophyceae</taxon>
        <taxon>Parmales</taxon>
        <taxon>Triparmaceae</taxon>
        <taxon>Triparma</taxon>
    </lineage>
</organism>
<feature type="transmembrane region" description="Helical" evidence="2">
    <location>
        <begin position="1615"/>
        <end position="1639"/>
    </location>
</feature>
<gene>
    <name evidence="3" type="ORF">TrLO_g11588</name>
</gene>
<evidence type="ECO:0000256" key="2">
    <source>
        <dbReference type="SAM" id="Phobius"/>
    </source>
</evidence>
<dbReference type="EMBL" id="BRXW01000115">
    <property type="protein sequence ID" value="GMI07846.1"/>
    <property type="molecule type" value="Genomic_DNA"/>
</dbReference>
<feature type="region of interest" description="Disordered" evidence="1">
    <location>
        <begin position="72"/>
        <end position="102"/>
    </location>
</feature>
<dbReference type="SUPFAM" id="SSF55961">
    <property type="entry name" value="Bet v1-like"/>
    <property type="match status" value="2"/>
</dbReference>
<sequence>MEPFKSANQVAGSDQNIESAPTSERAIGGLSVEELRAELLQQRQMLKKIHAQRDDAVSMLNAEKEAHLETASKLKNERKGGGGSTALFASAEPLNKDDPEVTKKGNSDIFRKNMVTNNCSFSAVIHETPHIFLEALLGDQTNPSNKNLYQEIITEKSNDDIITYWGFMLNQVTACSMVLHMVKSQTTIRESRVNSSEIRIDVSSVDVDEELPDTTLPSPHPTATKSFRLHLKQGLIILRPLPLGQTSFSFTAQASIDPSNENSRQKSSVKPVKEIISNAFSGMNSAMTDVRSSTTSNSSSFVSRSKSKFERKSFALGSSSLGSSRLAKIGFGVNKAVELFNRIAFLIYDRFKQEAVIDLRVKEDFIKNIPNAPRLTEAERMVIMETMNLVSDMSVHAKRISGTANDSVEKFIYRQTTENGKDGIGWGISVAKIDVAATTLFTEIWLIDTYEARAIKKDARICEVWSNLDGTRGLQYAVSVRLPSGFMDRLFESWITWERRVDEEGLETFIVAIIPLEEYSGTKHPVFGAENMKEATSKGVHIIRELTKNTCEWTRAQQADLNIIGMPSSFADFLAKQQLAWANEEQEKFRRSGRDIDRERRYALADVMRGAIGETLMGDQLPVYRRCEELLGDGGEEGWKALESPCPDVQMKIRYLKPNKEERSIATGMGIGVVDCSAEEMAAWMMDYCSNERMRISKEEGNPARLELRNKARLNEATFASVKKMPIFLNNRELVYRMIWKSEEGKVLVAIESVDDDVDYGTTLRKVRGLTRCLCQIENLPDIYEVKQCRVTLVQQVDAGRSIPAWVVAKKVPVALKSVQWAIDEFRQDEKVDAAKLKERATSIREEMRDAVYSEEEEAMLRRVSGKYEGKRGGVRFSRKSTFIQNLFRNPLDKAKRPKNLDWKQLKSPDVFVKIEFILNETGKNLKTREGVCRATTVIDSSIEGIMALELAKLTRKRRKERVEFGRLECNVVKLNNHSELYRIVLDMSVPGLAPREFLTKVVWKKMDENNIILVYEDAKDDSFPIGNKYVRASATSFWKFEKLPDIEGIPQTSVTYYQQVDLKGFIPHFVMKGKIVETMSYLSEIRQKFDKSMEIDECKRSVFAKEIKNLEISSSALCKSALEQFEALFEDRVGSERPSKMFGLADSMVLASITGGKVWSRTSLVVRAMLEDIAAFFWDFGSRANMEISGDVERSFEDMEEGGDFKKFVSRRYRLKSKYGTHHRDRSFSSEMSITRTDSDTIIFNYTPIKQCESRDKRRSTVNFRGSAVRINFPVVNGEQSVGIRLTRMVGGRTSLDYACDLEVGSNVSRRASRAFAEQLLGEIADISVYFQRLVPLREYKKEDGKALGSDLLWGVELSSRKRVARLMKAFEKSRALRELKLEYPFIQAMMIPAVRGNLNINKVIGTKLECISEAEAIQIGKNFIPSLKSKKVIGAGVDVWRLQNSAVKELMVRHEWFKPMSVVLGKGIVKAAAWGLMWRVCLGAVLSLSDLITDILVLKQYWEGGEKTRVFRNLTLLSLCTSIMLQLGLVLFQNRKKQLPRVAKEIGIVLIGMKSPWDAYRVASGLEHENDTEFDPLLEMTISKCIEIFAESIPAVMIQFGSILQSLGAGDDISYVALVSVVLSTFTTGFVSATISYDFDTDPSHRAEKPDFYGYVPESASRRALLFFTMTNLSAVQALIKSLLVVTLGIVNPMYSWLYLLADMTLYLGYKALRKDLHYWIPIYGIFGLILSISCRAIIKLVVDFTTTIQFRHPYDLGGLYFTINFFTPLLGLILVLVFTDERGIFDETTHGLLGNVTIVLGGLLLVLACLFMFLVDENYRGTFFSMETSEEMVQTLFLVGEDSEKQQVMSVNKYWRESIDDKVEAWVKSGWRRWQMEKPEWFTDRWKKLVPEHMIPKPQKGWGGAKELIGVGGGGGAGEVGGVEGGEGGREGRKGTVRRRSILDIRLLRSNLGGASKKSKLNKISPALPGGGGRERPKMDVEELQREMRVMMKSGSMFK</sequence>
<keyword evidence="4" id="KW-1185">Reference proteome</keyword>